<dbReference type="RefSeq" id="XP_024941811.1">
    <property type="nucleotide sequence ID" value="XM_025086043.1"/>
</dbReference>
<keyword evidence="6" id="KW-1185">Reference proteome</keyword>
<dbReference type="RefSeq" id="XP_024941816.1">
    <property type="nucleotide sequence ID" value="XM_025086048.1"/>
</dbReference>
<dbReference type="RefSeq" id="XP_024941808.1">
    <property type="nucleotide sequence ID" value="XM_025086040.1"/>
</dbReference>
<evidence type="ECO:0000313" key="14">
    <source>
        <dbReference type="RefSeq" id="XP_024941810.1"/>
    </source>
</evidence>
<dbReference type="RefSeq" id="XP_024941813.1">
    <property type="nucleotide sequence ID" value="XM_025086045.1"/>
</dbReference>
<dbReference type="Pfam" id="PF05721">
    <property type="entry name" value="PhyH"/>
    <property type="match status" value="1"/>
</dbReference>
<dbReference type="RefSeq" id="XP_024941806.1">
    <property type="nucleotide sequence ID" value="XM_025086038.1"/>
</dbReference>
<dbReference type="InterPro" id="IPR047128">
    <property type="entry name" value="PhyH"/>
</dbReference>
<keyword evidence="5" id="KW-1133">Transmembrane helix</keyword>
<dbReference type="Proteomes" id="UP000694920">
    <property type="component" value="Unplaced"/>
</dbReference>
<dbReference type="GO" id="GO:0048244">
    <property type="term" value="F:phytanoyl-CoA dioxygenase activity"/>
    <property type="evidence" value="ECO:0007669"/>
    <property type="project" value="UniProtKB-EC"/>
</dbReference>
<evidence type="ECO:0000313" key="18">
    <source>
        <dbReference type="RefSeq" id="XP_024941815.1"/>
    </source>
</evidence>
<evidence type="ECO:0000313" key="17">
    <source>
        <dbReference type="RefSeq" id="XP_024941813.1"/>
    </source>
</evidence>
<dbReference type="InterPro" id="IPR008775">
    <property type="entry name" value="Phytyl_CoA_dOase-like"/>
</dbReference>
<dbReference type="RefSeq" id="XP_024941805.1">
    <property type="nucleotide sequence ID" value="XM_025086037.1"/>
</dbReference>
<evidence type="ECO:0000313" key="13">
    <source>
        <dbReference type="RefSeq" id="XP_024941809.1"/>
    </source>
</evidence>
<dbReference type="PANTHER" id="PTHR21308:SF1">
    <property type="entry name" value="PHYTANOYL-COA DIOXYGENASE, PEROXISOMAL"/>
    <property type="match status" value="1"/>
</dbReference>
<evidence type="ECO:0000313" key="11">
    <source>
        <dbReference type="RefSeq" id="XP_024941807.1"/>
    </source>
</evidence>
<accession>A0AAJ7RJW4</accession>
<evidence type="ECO:0000313" key="8">
    <source>
        <dbReference type="RefSeq" id="XP_024941804.1"/>
    </source>
</evidence>
<evidence type="ECO:0000256" key="1">
    <source>
        <dbReference type="ARBA" id="ARBA00005830"/>
    </source>
</evidence>
<comment type="similarity">
    <text evidence="1">Belongs to the PhyH family.</text>
</comment>
<dbReference type="EC" id="1.14.11.18" evidence="2"/>
<feature type="transmembrane region" description="Helical" evidence="5">
    <location>
        <begin position="188"/>
        <end position="213"/>
    </location>
</feature>
<keyword evidence="5" id="KW-0812">Transmembrane</keyword>
<dbReference type="RefSeq" id="XP_024941815.1">
    <property type="nucleotide sequence ID" value="XM_025086047.1"/>
</dbReference>
<keyword evidence="7 8" id="KW-0223">Dioxygenase</keyword>
<evidence type="ECO:0000313" key="19">
    <source>
        <dbReference type="RefSeq" id="XP_024941816.1"/>
    </source>
</evidence>
<protein>
    <recommendedName>
        <fullName evidence="2">phytanoyl-CoA dioxygenase</fullName>
        <ecNumber evidence="2">1.14.11.18</ecNumber>
    </recommendedName>
    <alternativeName>
        <fullName evidence="3">Phytanic acid oxidase</fullName>
    </alternativeName>
    <alternativeName>
        <fullName evidence="4">Phytanoyl-CoA alpha-hydroxylase</fullName>
    </alternativeName>
</protein>
<dbReference type="SUPFAM" id="SSF51197">
    <property type="entry name" value="Clavaminate synthase-like"/>
    <property type="match status" value="1"/>
</dbReference>
<evidence type="ECO:0000313" key="10">
    <source>
        <dbReference type="RefSeq" id="XP_024941806.1"/>
    </source>
</evidence>
<dbReference type="RefSeq" id="XP_024941809.1">
    <property type="nucleotide sequence ID" value="XM_025086041.1"/>
</dbReference>
<dbReference type="GO" id="GO:0001561">
    <property type="term" value="P:fatty acid alpha-oxidation"/>
    <property type="evidence" value="ECO:0007669"/>
    <property type="project" value="InterPro"/>
</dbReference>
<dbReference type="RefSeq" id="XP_024941803.1">
    <property type="nucleotide sequence ID" value="XM_025086035.1"/>
</dbReference>
<dbReference type="RefSeq" id="XP_024941817.1">
    <property type="nucleotide sequence ID" value="XM_025086049.1"/>
</dbReference>
<keyword evidence="5" id="KW-0472">Membrane</keyword>
<dbReference type="AlphaFoldDB" id="A0AAJ7RJW4"/>
<reference evidence="7 8" key="1">
    <citation type="submission" date="2025-04" db="UniProtKB">
        <authorList>
            <consortium name="RefSeq"/>
        </authorList>
    </citation>
    <scope>IDENTIFICATION</scope>
</reference>
<dbReference type="PANTHER" id="PTHR21308">
    <property type="entry name" value="PHYTANOYL-COA ALPHA-HYDROXYLASE"/>
    <property type="match status" value="1"/>
</dbReference>
<evidence type="ECO:0000313" key="12">
    <source>
        <dbReference type="RefSeq" id="XP_024941808.1"/>
    </source>
</evidence>
<evidence type="ECO:0000313" key="7">
    <source>
        <dbReference type="RefSeq" id="XP_024941803.1"/>
    </source>
</evidence>
<evidence type="ECO:0000313" key="16">
    <source>
        <dbReference type="RefSeq" id="XP_024941812.1"/>
    </source>
</evidence>
<dbReference type="Gene3D" id="2.60.120.620">
    <property type="entry name" value="q2cbj1_9rhob like domain"/>
    <property type="match status" value="1"/>
</dbReference>
<dbReference type="RefSeq" id="XP_024941812.1">
    <property type="nucleotide sequence ID" value="XM_025086044.1"/>
</dbReference>
<evidence type="ECO:0000256" key="5">
    <source>
        <dbReference type="SAM" id="Phobius"/>
    </source>
</evidence>
<sequence length="317" mass="35644">MSSKITLTRDTGRLSINQKIFYEDNGYLVIPRLIALDILKECSQRFDDIASGKHPRGEIIVMKDVSDRGVVNKIQDLNYDEVFQKYIECKELLDIVESFTGGNIMAMHSMLIAKPPDVGSGSSRHPPHQDLYYFPFRPINKIVAAWTAIEPCDVLNGCLYVSPGSHKTNPLLPHFYPADTKAGSANKFYYGIQVGTCLFVLLLFLGNPVFFSFSKDLPVSTMPWINAEMLPGDTIFLHPLLVHGSGVNTSTRTRKAISCHYAAAESSYIEVKGTVQEPVDVEVMEVVRRRFPEITSINYSDVWRYKSTLVRGIRSLL</sequence>
<evidence type="ECO:0000313" key="15">
    <source>
        <dbReference type="RefSeq" id="XP_024941811.1"/>
    </source>
</evidence>
<evidence type="ECO:0000313" key="6">
    <source>
        <dbReference type="Proteomes" id="UP000694920"/>
    </source>
</evidence>
<evidence type="ECO:0000256" key="3">
    <source>
        <dbReference type="ARBA" id="ARBA00034921"/>
    </source>
</evidence>
<evidence type="ECO:0000256" key="2">
    <source>
        <dbReference type="ARBA" id="ARBA00034809"/>
    </source>
</evidence>
<organism evidence="6 11">
    <name type="scientific">Cephus cinctus</name>
    <name type="common">Wheat stem sawfly</name>
    <dbReference type="NCBI Taxonomy" id="211228"/>
    <lineage>
        <taxon>Eukaryota</taxon>
        <taxon>Metazoa</taxon>
        <taxon>Ecdysozoa</taxon>
        <taxon>Arthropoda</taxon>
        <taxon>Hexapoda</taxon>
        <taxon>Insecta</taxon>
        <taxon>Pterygota</taxon>
        <taxon>Neoptera</taxon>
        <taxon>Endopterygota</taxon>
        <taxon>Hymenoptera</taxon>
        <taxon>Cephoidea</taxon>
        <taxon>Cephidae</taxon>
        <taxon>Cephus</taxon>
    </lineage>
</organism>
<dbReference type="RefSeq" id="XP_024941807.1">
    <property type="nucleotide sequence ID" value="XM_025086039.1"/>
</dbReference>
<evidence type="ECO:0000256" key="4">
    <source>
        <dbReference type="ARBA" id="ARBA00034924"/>
    </source>
</evidence>
<proteinExistence type="inferred from homology"/>
<dbReference type="RefSeq" id="XP_024941810.1">
    <property type="nucleotide sequence ID" value="XM_025086042.1"/>
</dbReference>
<evidence type="ECO:0000313" key="9">
    <source>
        <dbReference type="RefSeq" id="XP_024941805.1"/>
    </source>
</evidence>
<keyword evidence="7 8" id="KW-0560">Oxidoreductase</keyword>
<dbReference type="GeneID" id="107268778"/>
<gene>
    <name evidence="7 8 9 10 11 12 13 14 15 16 17 18 19 20" type="primary">LOC107268778</name>
</gene>
<evidence type="ECO:0000313" key="20">
    <source>
        <dbReference type="RefSeq" id="XP_024941817.1"/>
    </source>
</evidence>
<dbReference type="RefSeq" id="XP_024941804.1">
    <property type="nucleotide sequence ID" value="XM_025086036.1"/>
</dbReference>
<name>A0AAJ7RJW4_CEPCN</name>